<reference evidence="1 2" key="1">
    <citation type="submission" date="2018-03" db="EMBL/GenBank/DDBJ databases">
        <title>The Complete Genome of Celeribacter baekdonensis strain LH4, a Thiosulfate-Oxidizing Alphaproteobacterium Isolated from Gulf of Mexico Continental Slope Sediments.</title>
        <authorList>
            <person name="Flood B.E."/>
            <person name="Bailey J.V."/>
            <person name="Leprich D."/>
        </authorList>
    </citation>
    <scope>NUCLEOTIDE SEQUENCE [LARGE SCALE GENOMIC DNA]</scope>
    <source>
        <strain evidence="1 2">LH4</strain>
    </source>
</reference>
<sequence length="241" mass="26833">MDLCIIFGEKRLLLPRHTQVDAFETFLPDTHRVFEMPWYSRSAGRYYHDRLLDHAGDRRVETSALAMRADYKAGDVPVLIFSGVLEDRSDLASLCALLEKLAAELSDTTINISSRVLSTRGLDEAMRAQSVARLDKALGALDSLQIAPSEILFLEDLPHSAIHNAQLNLICDQIADGCLARLADLGFILGRARAIDILSKRLDVLEQAGLTINPDIPDAYLDRFTESLLGELLHRRPRGKV</sequence>
<evidence type="ECO:0000313" key="1">
    <source>
        <dbReference type="EMBL" id="AVW92594.1"/>
    </source>
</evidence>
<protein>
    <submittedName>
        <fullName evidence="1">Uncharacterized protein</fullName>
    </submittedName>
</protein>
<dbReference type="Proteomes" id="UP000241447">
    <property type="component" value="Chromosome"/>
</dbReference>
<evidence type="ECO:0000313" key="2">
    <source>
        <dbReference type="Proteomes" id="UP000241447"/>
    </source>
</evidence>
<dbReference type="EMBL" id="CP028475">
    <property type="protein sequence ID" value="AVW92594.1"/>
    <property type="molecule type" value="Genomic_DNA"/>
</dbReference>
<name>A0A2R4M5U9_9RHOB</name>
<dbReference type="OrthoDB" id="9797500at2"/>
<organism evidence="1 2">
    <name type="scientific">Celeribacter baekdonensis</name>
    <dbReference type="NCBI Taxonomy" id="875171"/>
    <lineage>
        <taxon>Bacteria</taxon>
        <taxon>Pseudomonadati</taxon>
        <taxon>Pseudomonadota</taxon>
        <taxon>Alphaproteobacteria</taxon>
        <taxon>Rhodobacterales</taxon>
        <taxon>Roseobacteraceae</taxon>
        <taxon>Celeribacter</taxon>
    </lineage>
</organism>
<accession>A0A2R4M5U9</accession>
<dbReference type="AlphaFoldDB" id="A0A2R4M5U9"/>
<proteinExistence type="predicted"/>
<dbReference type="KEGG" id="cbak:DA792_17105"/>
<dbReference type="RefSeq" id="WP_107721418.1">
    <property type="nucleotide sequence ID" value="NZ_CP028475.1"/>
</dbReference>
<gene>
    <name evidence="1" type="ORF">DA792_17105</name>
</gene>